<keyword evidence="4" id="KW-1185">Reference proteome</keyword>
<evidence type="ECO:0008006" key="5">
    <source>
        <dbReference type="Google" id="ProtNLM"/>
    </source>
</evidence>
<reference evidence="4" key="1">
    <citation type="submission" date="2010-08" db="EMBL/GenBank/DDBJ databases">
        <authorList>
            <consortium name="Caenorhabditis japonica Sequencing Consortium"/>
            <person name="Wilson R.K."/>
        </authorList>
    </citation>
    <scope>NUCLEOTIDE SEQUENCE [LARGE SCALE GENOMIC DNA]</scope>
    <source>
        <strain evidence="4">DF5081</strain>
    </source>
</reference>
<reference evidence="3" key="2">
    <citation type="submission" date="2022-06" db="UniProtKB">
        <authorList>
            <consortium name="EnsemblMetazoa"/>
        </authorList>
    </citation>
    <scope>IDENTIFICATION</scope>
    <source>
        <strain evidence="3">DF5081</strain>
    </source>
</reference>
<evidence type="ECO:0000313" key="3">
    <source>
        <dbReference type="EnsemblMetazoa" id="CJA09071.1"/>
    </source>
</evidence>
<dbReference type="EnsemblMetazoa" id="CJA09071.1">
    <property type="protein sequence ID" value="CJA09071.1"/>
    <property type="gene ID" value="WBGene00128276"/>
</dbReference>
<accession>A0A8R1HQV2</accession>
<feature type="coiled-coil region" evidence="1">
    <location>
        <begin position="45"/>
        <end position="72"/>
    </location>
</feature>
<name>A0A8R1HQV2_CAEJA</name>
<protein>
    <recommendedName>
        <fullName evidence="5">Small integral membrane protein 15</fullName>
    </recommendedName>
</protein>
<keyword evidence="1" id="KW-0175">Coiled coil</keyword>
<dbReference type="AlphaFoldDB" id="A0A8R1HQV2"/>
<evidence type="ECO:0000256" key="1">
    <source>
        <dbReference type="SAM" id="Coils"/>
    </source>
</evidence>
<keyword evidence="2" id="KW-0472">Membrane</keyword>
<sequence>MFSKMSNTFYKWYFLITDHPFFSLEAVAAVVIPLILVAIMFNWRVRQSMKKLKKSQRRRENLLRRLNESRGIKEVDDVEDDEVLKEAVRLMEAKSKKCN</sequence>
<feature type="transmembrane region" description="Helical" evidence="2">
    <location>
        <begin position="20"/>
        <end position="43"/>
    </location>
</feature>
<evidence type="ECO:0000313" key="4">
    <source>
        <dbReference type="Proteomes" id="UP000005237"/>
    </source>
</evidence>
<proteinExistence type="predicted"/>
<keyword evidence="2" id="KW-1133">Transmembrane helix</keyword>
<dbReference type="Proteomes" id="UP000005237">
    <property type="component" value="Unassembled WGS sequence"/>
</dbReference>
<organism evidence="3 4">
    <name type="scientific">Caenorhabditis japonica</name>
    <dbReference type="NCBI Taxonomy" id="281687"/>
    <lineage>
        <taxon>Eukaryota</taxon>
        <taxon>Metazoa</taxon>
        <taxon>Ecdysozoa</taxon>
        <taxon>Nematoda</taxon>
        <taxon>Chromadorea</taxon>
        <taxon>Rhabditida</taxon>
        <taxon>Rhabditina</taxon>
        <taxon>Rhabditomorpha</taxon>
        <taxon>Rhabditoidea</taxon>
        <taxon>Rhabditidae</taxon>
        <taxon>Peloderinae</taxon>
        <taxon>Caenorhabditis</taxon>
    </lineage>
</organism>
<keyword evidence="2" id="KW-0812">Transmembrane</keyword>
<evidence type="ECO:0000256" key="2">
    <source>
        <dbReference type="SAM" id="Phobius"/>
    </source>
</evidence>